<dbReference type="PROSITE" id="PS50097">
    <property type="entry name" value="BTB"/>
    <property type="match status" value="1"/>
</dbReference>
<evidence type="ECO:0000313" key="3">
    <source>
        <dbReference type="EMBL" id="KAF4509242.1"/>
    </source>
</evidence>
<dbReference type="EMBL" id="JAAVMX010000005">
    <property type="protein sequence ID" value="KAF4509242.1"/>
    <property type="molecule type" value="Genomic_DNA"/>
</dbReference>
<evidence type="ECO:0000256" key="1">
    <source>
        <dbReference type="SAM" id="Coils"/>
    </source>
</evidence>
<gene>
    <name evidence="3" type="ORF">G6O67_005519</name>
</gene>
<dbReference type="PANTHER" id="PTHR47843">
    <property type="entry name" value="BTB DOMAIN-CONTAINING PROTEIN-RELATED"/>
    <property type="match status" value="1"/>
</dbReference>
<comment type="caution">
    <text evidence="3">The sequence shown here is derived from an EMBL/GenBank/DDBJ whole genome shotgun (WGS) entry which is preliminary data.</text>
</comment>
<organism evidence="3 4">
    <name type="scientific">Ophiocordyceps sinensis</name>
    <dbReference type="NCBI Taxonomy" id="72228"/>
    <lineage>
        <taxon>Eukaryota</taxon>
        <taxon>Fungi</taxon>
        <taxon>Dikarya</taxon>
        <taxon>Ascomycota</taxon>
        <taxon>Pezizomycotina</taxon>
        <taxon>Sordariomycetes</taxon>
        <taxon>Hypocreomycetidae</taxon>
        <taxon>Hypocreales</taxon>
        <taxon>Ophiocordycipitaceae</taxon>
        <taxon>Ophiocordyceps</taxon>
    </lineage>
</organism>
<evidence type="ECO:0000313" key="4">
    <source>
        <dbReference type="Proteomes" id="UP000557566"/>
    </source>
</evidence>
<dbReference type="AlphaFoldDB" id="A0A8H4PRV2"/>
<proteinExistence type="predicted"/>
<dbReference type="Gene3D" id="3.30.710.10">
    <property type="entry name" value="Potassium Channel Kv1.1, Chain A"/>
    <property type="match status" value="1"/>
</dbReference>
<feature type="domain" description="BTB" evidence="2">
    <location>
        <begin position="16"/>
        <end position="83"/>
    </location>
</feature>
<evidence type="ECO:0000259" key="2">
    <source>
        <dbReference type="PROSITE" id="PS50097"/>
    </source>
</evidence>
<accession>A0A8H4PRV2</accession>
<dbReference type="InterPro" id="IPR000210">
    <property type="entry name" value="BTB/POZ_dom"/>
</dbReference>
<dbReference type="OrthoDB" id="6359816at2759"/>
<dbReference type="Pfam" id="PF00651">
    <property type="entry name" value="BTB"/>
    <property type="match status" value="1"/>
</dbReference>
<dbReference type="SUPFAM" id="SSF54695">
    <property type="entry name" value="POZ domain"/>
    <property type="match status" value="1"/>
</dbReference>
<dbReference type="SMART" id="SM00225">
    <property type="entry name" value="BTB"/>
    <property type="match status" value="1"/>
</dbReference>
<protein>
    <recommendedName>
        <fullName evidence="2">BTB domain-containing protein</fullName>
    </recommendedName>
</protein>
<dbReference type="Proteomes" id="UP000557566">
    <property type="component" value="Unassembled WGS sequence"/>
</dbReference>
<dbReference type="PANTHER" id="PTHR47843:SF5">
    <property type="entry name" value="BTB_POZ DOMAIN PROTEIN"/>
    <property type="match status" value="1"/>
</dbReference>
<feature type="coiled-coil region" evidence="1">
    <location>
        <begin position="199"/>
        <end position="254"/>
    </location>
</feature>
<dbReference type="CDD" id="cd18186">
    <property type="entry name" value="BTB_POZ_ZBTB_KLHL-like"/>
    <property type="match status" value="1"/>
</dbReference>
<dbReference type="InterPro" id="IPR011333">
    <property type="entry name" value="SKP1/BTB/POZ_sf"/>
</dbReference>
<reference evidence="3 4" key="1">
    <citation type="journal article" date="2020" name="Genome Biol. Evol.">
        <title>A new high-quality draft genome assembly of the Chinese cordyceps Ophiocordyceps sinensis.</title>
        <authorList>
            <person name="Shu R."/>
            <person name="Zhang J."/>
            <person name="Meng Q."/>
            <person name="Zhang H."/>
            <person name="Zhou G."/>
            <person name="Li M."/>
            <person name="Wu P."/>
            <person name="Zhao Y."/>
            <person name="Chen C."/>
            <person name="Qin Q."/>
        </authorList>
    </citation>
    <scope>NUCLEOTIDE SEQUENCE [LARGE SCALE GENOMIC DNA]</scope>
    <source>
        <strain evidence="3 4">IOZ07</strain>
    </source>
</reference>
<keyword evidence="1" id="KW-0175">Coiled coil</keyword>
<sequence length="309" mass="34547">MSTRALANMMLSGEFSDLKFVSQGHEIKVHKAVVCGQSPVIKAAVQGEFEESRTNTINMEKFNLETVKQLVKFLYTGDYDDVDGASVRGPGTAMPNAVASLTHHVCLNSIGDYYAIDELVSLADKKIAARIDAQGEDKTWVPSLPAVTKQALESTSDSKLLRTLASASVQKIAILVNLDDFGKLESISDFSLEVLKCCAQKLQDLTNQVNERARQLEDIKIHSVVESQSYEKKIKEKEAKSRSHEQKIKEKETMIDAFQHFVHVMRDTYYCRNMTCDVEFGGVTWSPVDGIFRCSVCKCKHEEDQLEPV</sequence>
<keyword evidence="4" id="KW-1185">Reference proteome</keyword>
<name>A0A8H4PRV2_9HYPO</name>